<dbReference type="CDD" id="cd14668">
    <property type="entry name" value="mlta_B"/>
    <property type="match status" value="1"/>
</dbReference>
<dbReference type="GO" id="GO:0019867">
    <property type="term" value="C:outer membrane"/>
    <property type="evidence" value="ECO:0007669"/>
    <property type="project" value="InterPro"/>
</dbReference>
<dbReference type="PANTHER" id="PTHR30124:SF0">
    <property type="entry name" value="MEMBRANE-BOUND LYTIC MUREIN TRANSGLYCOSYLASE A"/>
    <property type="match status" value="1"/>
</dbReference>
<dbReference type="GO" id="GO:0009254">
    <property type="term" value="P:peptidoglycan turnover"/>
    <property type="evidence" value="ECO:0007669"/>
    <property type="project" value="InterPro"/>
</dbReference>
<keyword evidence="3" id="KW-0456">Lyase</keyword>
<dbReference type="SUPFAM" id="SSF50685">
    <property type="entry name" value="Barwin-like endoglucanases"/>
    <property type="match status" value="1"/>
</dbReference>
<evidence type="ECO:0000256" key="5">
    <source>
        <dbReference type="ARBA" id="ARBA00030918"/>
    </source>
</evidence>
<dbReference type="InterPro" id="IPR005300">
    <property type="entry name" value="MltA_B"/>
</dbReference>
<dbReference type="GO" id="GO:0009253">
    <property type="term" value="P:peptidoglycan catabolic process"/>
    <property type="evidence" value="ECO:0007669"/>
    <property type="project" value="TreeGrafter"/>
</dbReference>
<dbReference type="Pfam" id="PF03562">
    <property type="entry name" value="MltA"/>
    <property type="match status" value="1"/>
</dbReference>
<sequence>MLLVAGCAEQPSSNETLSLTPVAYEALTGWSGAEALSVLSSLRAECRRFATLPPQTHLGGSAPTIPNGSRAGDWAGACGVLATTPDDASSAQRYLQAWFVPYRVEQDAFYSGYYEPQVFGSPTRQGAFQTPLYARPTDLVRARTTAGSWVSGRWQDGRFSPHFSRAEIDQGALAGKGLELAWLRSPEDLFFLQIQGSGRIVMPDGSVMRVGYSGRNGHPYTPIGHVLVENGDLAAHDVTMVNIRNWLAAHPDQARSILEKNANYVFFKRLEGLDAASGAPGALGIGLTPGRSIAIDRNVMPLGVPVWVETRLPDAQGQVGDWRHLVLAQDIGTDIAGPGRADLFTGWGPAAEAVAGGLRESGTMTVLLPRPPA</sequence>
<keyword evidence="4" id="KW-0961">Cell wall biogenesis/degradation</keyword>
<dbReference type="EC" id="4.2.2.n1" evidence="2"/>
<accession>A0A1U9KMY2</accession>
<gene>
    <name evidence="7" type="ORF">A0U93_03460</name>
</gene>
<evidence type="ECO:0000256" key="3">
    <source>
        <dbReference type="ARBA" id="ARBA00023239"/>
    </source>
</evidence>
<evidence type="ECO:0000313" key="8">
    <source>
        <dbReference type="Proteomes" id="UP000188604"/>
    </source>
</evidence>
<evidence type="ECO:0000256" key="1">
    <source>
        <dbReference type="ARBA" id="ARBA00001420"/>
    </source>
</evidence>
<dbReference type="GO" id="GO:0004553">
    <property type="term" value="F:hydrolase activity, hydrolyzing O-glycosyl compounds"/>
    <property type="evidence" value="ECO:0007669"/>
    <property type="project" value="InterPro"/>
</dbReference>
<organism evidence="7 8">
    <name type="scientific">Neoasaia chiangmaiensis</name>
    <dbReference type="NCBI Taxonomy" id="320497"/>
    <lineage>
        <taxon>Bacteria</taxon>
        <taxon>Pseudomonadati</taxon>
        <taxon>Pseudomonadota</taxon>
        <taxon>Alphaproteobacteria</taxon>
        <taxon>Acetobacterales</taxon>
        <taxon>Acetobacteraceae</taxon>
        <taxon>Neoasaia</taxon>
    </lineage>
</organism>
<feature type="domain" description="Lytic transglycosylase MltA" evidence="6">
    <location>
        <begin position="117"/>
        <end position="268"/>
    </location>
</feature>
<dbReference type="GO" id="GO:0071555">
    <property type="term" value="P:cell wall organization"/>
    <property type="evidence" value="ECO:0007669"/>
    <property type="project" value="UniProtKB-KW"/>
</dbReference>
<protein>
    <recommendedName>
        <fullName evidence="2">peptidoglycan lytic exotransglycosylase</fullName>
        <ecNumber evidence="2">4.2.2.n1</ecNumber>
    </recommendedName>
    <alternativeName>
        <fullName evidence="5">Murein hydrolase A</fullName>
    </alternativeName>
</protein>
<dbReference type="CDD" id="cd14485">
    <property type="entry name" value="mltA_like_LT_A"/>
    <property type="match status" value="1"/>
</dbReference>
<comment type="catalytic activity">
    <reaction evidence="1">
        <text>Exolytic cleavage of the (1-&gt;4)-beta-glycosidic linkage between N-acetylmuramic acid (MurNAc) and N-acetylglucosamine (GlcNAc) residues in peptidoglycan, from either the reducing or the non-reducing ends of the peptidoglycan chains, with concomitant formation of a 1,6-anhydrobond in the MurNAc residue.</text>
        <dbReference type="EC" id="4.2.2.n1"/>
    </reaction>
</comment>
<dbReference type="InterPro" id="IPR036908">
    <property type="entry name" value="RlpA-like_sf"/>
</dbReference>
<evidence type="ECO:0000259" key="6">
    <source>
        <dbReference type="SMART" id="SM00925"/>
    </source>
</evidence>
<evidence type="ECO:0000256" key="4">
    <source>
        <dbReference type="ARBA" id="ARBA00023316"/>
    </source>
</evidence>
<dbReference type="Proteomes" id="UP000188604">
    <property type="component" value="Chromosome"/>
</dbReference>
<dbReference type="Gene3D" id="2.40.40.10">
    <property type="entry name" value="RlpA-like domain"/>
    <property type="match status" value="1"/>
</dbReference>
<dbReference type="InterPro" id="IPR026044">
    <property type="entry name" value="MltA"/>
</dbReference>
<dbReference type="AlphaFoldDB" id="A0A1U9KMY2"/>
<dbReference type="InterPro" id="IPR010611">
    <property type="entry name" value="3D_dom"/>
</dbReference>
<name>A0A1U9KMY2_9PROT</name>
<keyword evidence="8" id="KW-1185">Reference proteome</keyword>
<evidence type="ECO:0000256" key="2">
    <source>
        <dbReference type="ARBA" id="ARBA00012587"/>
    </source>
</evidence>
<proteinExistence type="predicted"/>
<dbReference type="Gene3D" id="2.40.240.50">
    <property type="entry name" value="Barwin-like endoglucanases"/>
    <property type="match status" value="1"/>
</dbReference>
<dbReference type="PIRSF" id="PIRSF019422">
    <property type="entry name" value="MltA"/>
    <property type="match status" value="1"/>
</dbReference>
<dbReference type="Pfam" id="PF06725">
    <property type="entry name" value="3D"/>
    <property type="match status" value="1"/>
</dbReference>
<dbReference type="SMART" id="SM00925">
    <property type="entry name" value="MltA"/>
    <property type="match status" value="1"/>
</dbReference>
<reference evidence="7 8" key="1">
    <citation type="submission" date="2016-03" db="EMBL/GenBank/DDBJ databases">
        <title>Acetic acid bacteria sequencing.</title>
        <authorList>
            <person name="Brandt J."/>
            <person name="Jakob F."/>
            <person name="Vogel R.F."/>
        </authorList>
    </citation>
    <scope>NUCLEOTIDE SEQUENCE [LARGE SCALE GENOMIC DNA]</scope>
    <source>
        <strain evidence="7 8">NBRC 101099</strain>
    </source>
</reference>
<dbReference type="PANTHER" id="PTHR30124">
    <property type="entry name" value="MEMBRANE-BOUND LYTIC MUREIN TRANSGLYCOSYLASE A"/>
    <property type="match status" value="1"/>
</dbReference>
<dbReference type="EMBL" id="CP014691">
    <property type="protein sequence ID" value="AQS87145.1"/>
    <property type="molecule type" value="Genomic_DNA"/>
</dbReference>
<dbReference type="KEGG" id="nch:A0U93_03460"/>
<dbReference type="GO" id="GO:0008933">
    <property type="term" value="F:peptidoglycan lytic transglycosylase activity"/>
    <property type="evidence" value="ECO:0007669"/>
    <property type="project" value="TreeGrafter"/>
</dbReference>
<dbReference type="STRING" id="320497.A0U93_03460"/>
<evidence type="ECO:0000313" key="7">
    <source>
        <dbReference type="EMBL" id="AQS87145.1"/>
    </source>
</evidence>